<dbReference type="HOGENOM" id="CLU_071048_0_0_10"/>
<sequence length="327" mass="38545">MKKKLLLISLLFTLVSCGQKTNDNVVKNKSRMDNNDILDNDPNLKKLKNYKYEPEYQIEVESYYSYEIRVNDMPLAVQSPPFTKSMLFLANSSILQSGIQSLTITIKPRYNSEETEQKEFLEDPEHIDFKLKVQKTAWVNGILEEPEIILTYKLSDEKIKDITEQKKIHKELSFNATVPFKLKGWTNSKVFDLKDSIALEKKVFQKYAEYRQLMLDRKGDVIIRSSLNQRYELMQSFYFKREKVIQNRKKYLKEFSNENFTMAEILDYKLVFYGNNRVLGLVFNDEIEQGQSCLNQITVDENDNLNLSYIKYLVHLPEGSTELEQIR</sequence>
<dbReference type="RefSeq" id="WP_013552424.1">
    <property type="nucleotide sequence ID" value="NC_014934.1"/>
</dbReference>
<evidence type="ECO:0000313" key="2">
    <source>
        <dbReference type="Proteomes" id="UP000008634"/>
    </source>
</evidence>
<dbReference type="AlphaFoldDB" id="E6XA13"/>
<dbReference type="Proteomes" id="UP000008634">
    <property type="component" value="Chromosome"/>
</dbReference>
<dbReference type="EMBL" id="CP002453">
    <property type="protein sequence ID" value="ADV50974.1"/>
    <property type="molecule type" value="Genomic_DNA"/>
</dbReference>
<dbReference type="PROSITE" id="PS51257">
    <property type="entry name" value="PROKAR_LIPOPROTEIN"/>
    <property type="match status" value="1"/>
</dbReference>
<accession>E6XA13</accession>
<dbReference type="OrthoDB" id="1149023at2"/>
<keyword evidence="2" id="KW-1185">Reference proteome</keyword>
<dbReference type="KEGG" id="cao:Celal_3719"/>
<name>E6XA13_CELAD</name>
<dbReference type="eggNOG" id="ENOG5030NQB">
    <property type="taxonomic scope" value="Bacteria"/>
</dbReference>
<reference evidence="1 2" key="1">
    <citation type="journal article" date="2010" name="Stand. Genomic Sci.">
        <title>Complete genome sequence of Cellulophaga algicola type strain (IC166).</title>
        <authorList>
            <person name="Abt B."/>
            <person name="Lu M."/>
            <person name="Misra M."/>
            <person name="Han C."/>
            <person name="Nolan M."/>
            <person name="Lucas S."/>
            <person name="Hammon N."/>
            <person name="Deshpande S."/>
            <person name="Cheng J.F."/>
            <person name="Tapia R."/>
            <person name="Goodwin L."/>
            <person name="Pitluck S."/>
            <person name="Liolios K."/>
            <person name="Pagani I."/>
            <person name="Ivanova N."/>
            <person name="Mavromatis K."/>
            <person name="Ovchinikova G."/>
            <person name="Pati A."/>
            <person name="Chen A."/>
            <person name="Palaniappan K."/>
            <person name="Land M."/>
            <person name="Hauser L."/>
            <person name="Chang Y.J."/>
            <person name="Jeffries C.D."/>
            <person name="Detter J.C."/>
            <person name="Brambilla E."/>
            <person name="Rohde M."/>
            <person name="Tindall B.J."/>
            <person name="Goker M."/>
            <person name="Woyke T."/>
            <person name="Bristow J."/>
            <person name="Eisen J.A."/>
            <person name="Markowitz V."/>
            <person name="Hugenholtz P."/>
            <person name="Kyrpides N.C."/>
            <person name="Klenk H.P."/>
            <person name="Lapidus A."/>
        </authorList>
    </citation>
    <scope>NUCLEOTIDE SEQUENCE [LARGE SCALE GENOMIC DNA]</scope>
    <source>
        <strain evidence="2">DSM 14237 / IC166 / ACAM 630</strain>
    </source>
</reference>
<proteinExistence type="predicted"/>
<organism evidence="1 2">
    <name type="scientific">Cellulophaga algicola (strain DSM 14237 / IC166 / ACAM 630)</name>
    <dbReference type="NCBI Taxonomy" id="688270"/>
    <lineage>
        <taxon>Bacteria</taxon>
        <taxon>Pseudomonadati</taxon>
        <taxon>Bacteroidota</taxon>
        <taxon>Flavobacteriia</taxon>
        <taxon>Flavobacteriales</taxon>
        <taxon>Flavobacteriaceae</taxon>
        <taxon>Cellulophaga</taxon>
    </lineage>
</organism>
<dbReference type="STRING" id="688270.Celal_3719"/>
<evidence type="ECO:0000313" key="1">
    <source>
        <dbReference type="EMBL" id="ADV50974.1"/>
    </source>
</evidence>
<evidence type="ECO:0008006" key="3">
    <source>
        <dbReference type="Google" id="ProtNLM"/>
    </source>
</evidence>
<protein>
    <recommendedName>
        <fullName evidence="3">Lipoprotein</fullName>
    </recommendedName>
</protein>
<gene>
    <name evidence="1" type="ordered locus">Celal_3719</name>
</gene>